<dbReference type="InterPro" id="IPR036895">
    <property type="entry name" value="Uracil-DNA_glycosylase-like_sf"/>
</dbReference>
<comment type="caution">
    <text evidence="2">The sequence shown here is derived from an EMBL/GenBank/DDBJ whole genome shotgun (WGS) entry which is preliminary data.</text>
</comment>
<evidence type="ECO:0000313" key="3">
    <source>
        <dbReference type="Proteomes" id="UP000798808"/>
    </source>
</evidence>
<dbReference type="InterPro" id="IPR005122">
    <property type="entry name" value="Uracil-DNA_glycosylase-like"/>
</dbReference>
<reference evidence="2 3" key="1">
    <citation type="submission" date="2019-02" db="EMBL/GenBank/DDBJ databases">
        <authorList>
            <person name="Goldberg S.R."/>
            <person name="Haltli B.A."/>
            <person name="Correa H."/>
            <person name="Russell K.G."/>
        </authorList>
    </citation>
    <scope>NUCLEOTIDE SEQUENCE [LARGE SCALE GENOMIC DNA]</scope>
    <source>
        <strain evidence="2 3">JCM 16186</strain>
    </source>
</reference>
<keyword evidence="3" id="KW-1185">Reference proteome</keyword>
<dbReference type="SMART" id="SM00987">
    <property type="entry name" value="UreE_C"/>
    <property type="match status" value="1"/>
</dbReference>
<accession>A0ABW9RTF8</accession>
<dbReference type="CDD" id="cd10033">
    <property type="entry name" value="UDG_like"/>
    <property type="match status" value="1"/>
</dbReference>
<name>A0ABW9RTF8_9BACT</name>
<sequence length="192" mass="21753">MMDKLLAEIRSCTLCLPHLEHGVNPVLAAHKNSRIAIIGQAPGSVVHQTGVPWDDKSGERLRQWLGISKPQFYDPQLMALIPMGFCYPGKGKSGDLPPRKECAAAWHDKLFQELENLELTLLIGSYAQNHYLKDQQLATLTETVKNFHAYMPHTFVLPHPSPRNNIWIKKNPWFESELLPELKQLVASIVNK</sequence>
<dbReference type="SMART" id="SM00986">
    <property type="entry name" value="UDG"/>
    <property type="match status" value="1"/>
</dbReference>
<proteinExistence type="predicted"/>
<dbReference type="EMBL" id="SMLW01000629">
    <property type="protein sequence ID" value="MTI27473.1"/>
    <property type="molecule type" value="Genomic_DNA"/>
</dbReference>
<dbReference type="PANTHER" id="PTHR42160:SF1">
    <property type="entry name" value="URACIL-DNA GLYCOSYLASE SUPERFAMILY PROTEIN"/>
    <property type="match status" value="1"/>
</dbReference>
<dbReference type="Pfam" id="PF03167">
    <property type="entry name" value="UDG"/>
    <property type="match status" value="1"/>
</dbReference>
<dbReference type="InterPro" id="IPR047124">
    <property type="entry name" value="HI_0220.2"/>
</dbReference>
<dbReference type="PANTHER" id="PTHR42160">
    <property type="entry name" value="URACIL-DNA GLYCOSYLASE SUPERFAMILY PROTEIN"/>
    <property type="match status" value="1"/>
</dbReference>
<evidence type="ECO:0000313" key="2">
    <source>
        <dbReference type="EMBL" id="MTI27473.1"/>
    </source>
</evidence>
<evidence type="ECO:0000259" key="1">
    <source>
        <dbReference type="SMART" id="SM00986"/>
    </source>
</evidence>
<dbReference type="SUPFAM" id="SSF52141">
    <property type="entry name" value="Uracil-DNA glycosylase-like"/>
    <property type="match status" value="1"/>
</dbReference>
<gene>
    <name evidence="2" type="ORF">E1163_21130</name>
</gene>
<dbReference type="Proteomes" id="UP000798808">
    <property type="component" value="Unassembled WGS sequence"/>
</dbReference>
<organism evidence="2 3">
    <name type="scientific">Fulvivirga kasyanovii</name>
    <dbReference type="NCBI Taxonomy" id="396812"/>
    <lineage>
        <taxon>Bacteria</taxon>
        <taxon>Pseudomonadati</taxon>
        <taxon>Bacteroidota</taxon>
        <taxon>Cytophagia</taxon>
        <taxon>Cytophagales</taxon>
        <taxon>Fulvivirgaceae</taxon>
        <taxon>Fulvivirga</taxon>
    </lineage>
</organism>
<feature type="domain" description="Uracil-DNA glycosylase-like" evidence="1">
    <location>
        <begin position="26"/>
        <end position="183"/>
    </location>
</feature>
<dbReference type="Gene3D" id="3.40.470.10">
    <property type="entry name" value="Uracil-DNA glycosylase-like domain"/>
    <property type="match status" value="1"/>
</dbReference>
<protein>
    <submittedName>
        <fullName evidence="2">Uracil-DNA glycosylase family protein</fullName>
    </submittedName>
</protein>